<evidence type="ECO:0000259" key="9">
    <source>
        <dbReference type="PROSITE" id="PS51671"/>
    </source>
</evidence>
<dbReference type="InterPro" id="IPR002912">
    <property type="entry name" value="ACT_dom"/>
</dbReference>
<dbReference type="PROSITE" id="PS50888">
    <property type="entry name" value="BHLH"/>
    <property type="match status" value="1"/>
</dbReference>
<gene>
    <name evidence="11" type="primary">BHLH95_2</name>
    <name evidence="10" type="synonym">BHLH95_1</name>
    <name evidence="11" type="ORF">CK203_024753</name>
    <name evidence="10" type="ORF">CK203_081503</name>
</gene>
<evidence type="ECO:0000256" key="2">
    <source>
        <dbReference type="ARBA" id="ARBA00023015"/>
    </source>
</evidence>
<feature type="region of interest" description="Disordered" evidence="7">
    <location>
        <begin position="1"/>
        <end position="79"/>
    </location>
</feature>
<comment type="subcellular location">
    <subcellularLocation>
        <location evidence="1">Nucleus</location>
    </subcellularLocation>
</comment>
<keyword evidence="6" id="KW-0175">Coiled coil</keyword>
<organism evidence="11 12">
    <name type="scientific">Vitis vinifera</name>
    <name type="common">Grape</name>
    <dbReference type="NCBI Taxonomy" id="29760"/>
    <lineage>
        <taxon>Eukaryota</taxon>
        <taxon>Viridiplantae</taxon>
        <taxon>Streptophyta</taxon>
        <taxon>Embryophyta</taxon>
        <taxon>Tracheophyta</taxon>
        <taxon>Spermatophyta</taxon>
        <taxon>Magnoliopsida</taxon>
        <taxon>eudicotyledons</taxon>
        <taxon>Gunneridae</taxon>
        <taxon>Pentapetalae</taxon>
        <taxon>rosids</taxon>
        <taxon>Vitales</taxon>
        <taxon>Vitaceae</taxon>
        <taxon>Viteae</taxon>
        <taxon>Vitis</taxon>
    </lineage>
</organism>
<name>A0A438ITX8_VITVI</name>
<dbReference type="SUPFAM" id="SSF47459">
    <property type="entry name" value="HLH, helix-loop-helix DNA-binding domain"/>
    <property type="match status" value="1"/>
</dbReference>
<keyword evidence="2" id="KW-0805">Transcription regulation</keyword>
<protein>
    <submittedName>
        <fullName evidence="11">Transcription factor bHLH95</fullName>
    </submittedName>
</protein>
<dbReference type="PANTHER" id="PTHR46772:SF2">
    <property type="entry name" value="BHLH DOMAIN-CONTAINING PROTEIN"/>
    <property type="match status" value="1"/>
</dbReference>
<evidence type="ECO:0000256" key="1">
    <source>
        <dbReference type="ARBA" id="ARBA00004123"/>
    </source>
</evidence>
<dbReference type="GO" id="GO:0003677">
    <property type="term" value="F:DNA binding"/>
    <property type="evidence" value="ECO:0007669"/>
    <property type="project" value="UniProtKB-KW"/>
</dbReference>
<evidence type="ECO:0000259" key="8">
    <source>
        <dbReference type="PROSITE" id="PS50888"/>
    </source>
</evidence>
<dbReference type="EMBL" id="QGNW01000084">
    <property type="protein sequence ID" value="RVX00086.1"/>
    <property type="molecule type" value="Genomic_DNA"/>
</dbReference>
<dbReference type="Gene3D" id="4.10.280.10">
    <property type="entry name" value="Helix-loop-helix DNA-binding domain"/>
    <property type="match status" value="1"/>
</dbReference>
<accession>A0A438ITX8</accession>
<comment type="caution">
    <text evidence="11">The sequence shown here is derived from an EMBL/GenBank/DDBJ whole genome shotgun (WGS) entry which is preliminary data.</text>
</comment>
<evidence type="ECO:0000256" key="4">
    <source>
        <dbReference type="ARBA" id="ARBA00023163"/>
    </source>
</evidence>
<feature type="domain" description="ACT" evidence="9">
    <location>
        <begin position="265"/>
        <end position="343"/>
    </location>
</feature>
<feature type="domain" description="BHLH" evidence="8">
    <location>
        <begin position="73"/>
        <end position="175"/>
    </location>
</feature>
<dbReference type="GO" id="GO:0009960">
    <property type="term" value="P:endosperm development"/>
    <property type="evidence" value="ECO:0007669"/>
    <property type="project" value="InterPro"/>
</dbReference>
<dbReference type="GO" id="GO:0046983">
    <property type="term" value="F:protein dimerization activity"/>
    <property type="evidence" value="ECO:0007669"/>
    <property type="project" value="InterPro"/>
</dbReference>
<proteinExistence type="predicted"/>
<dbReference type="InterPro" id="IPR045239">
    <property type="entry name" value="bHLH95_bHLH"/>
</dbReference>
<evidence type="ECO:0000313" key="11">
    <source>
        <dbReference type="EMBL" id="RVX00086.1"/>
    </source>
</evidence>
<dbReference type="GO" id="GO:0005634">
    <property type="term" value="C:nucleus"/>
    <property type="evidence" value="ECO:0007669"/>
    <property type="project" value="UniProtKB-SubCell"/>
</dbReference>
<dbReference type="Proteomes" id="UP000288805">
    <property type="component" value="Unassembled WGS sequence"/>
</dbReference>
<dbReference type="InterPro" id="IPR011598">
    <property type="entry name" value="bHLH_dom"/>
</dbReference>
<dbReference type="InterPro" id="IPR054502">
    <property type="entry name" value="bHLH-TF_ACT-like_plant"/>
</dbReference>
<dbReference type="CDD" id="cd11393">
    <property type="entry name" value="bHLH_AtbHLH_like"/>
    <property type="match status" value="1"/>
</dbReference>
<sequence>MSEEASHGNLWQNHSCDFLNSDSNSGGSGGEKLGEKPPDSSSNSPVENRQGMALVGRKRGRRAKASDGGGGESEHETHIWTERERRKKMRNMFSSLHALLPQLPPKSVNTASDASTLIRDMKKTFFIWLPTYIKIFFFDAIGIKGTVACAIYTLLCTQADKSTIVDEAVNYIKTLQNSLIKLQKQRHEMQQGATAVDCEQSIITSQALAPDTRETSLPAGDRSLKNYFSLPTNKPNLLSVPSSSLCFQTWFSPNVVVSMCGNDAHISVCSSRKPGLLATIFYILEKHKLDVLSAHISSTQQRSIYMIHAHASGVSDDQLPKGLTVEEIFKLAVGEMTLWLSSC</sequence>
<feature type="coiled-coil region" evidence="6">
    <location>
        <begin position="165"/>
        <end position="192"/>
    </location>
</feature>
<evidence type="ECO:0000256" key="7">
    <source>
        <dbReference type="SAM" id="MobiDB-lite"/>
    </source>
</evidence>
<dbReference type="Pfam" id="PF22754">
    <property type="entry name" value="bHLH-TF_ACT-like_plant"/>
    <property type="match status" value="1"/>
</dbReference>
<evidence type="ECO:0000256" key="3">
    <source>
        <dbReference type="ARBA" id="ARBA00023125"/>
    </source>
</evidence>
<evidence type="ECO:0000256" key="5">
    <source>
        <dbReference type="ARBA" id="ARBA00023242"/>
    </source>
</evidence>
<dbReference type="EMBL" id="QGNW01001457">
    <property type="protein sequence ID" value="RVW40545.1"/>
    <property type="molecule type" value="Genomic_DNA"/>
</dbReference>
<evidence type="ECO:0000313" key="10">
    <source>
        <dbReference type="EMBL" id="RVW40545.1"/>
    </source>
</evidence>
<dbReference type="GO" id="GO:0003700">
    <property type="term" value="F:DNA-binding transcription factor activity"/>
    <property type="evidence" value="ECO:0007669"/>
    <property type="project" value="InterPro"/>
</dbReference>
<dbReference type="InterPro" id="IPR044278">
    <property type="entry name" value="BHLH95-like"/>
</dbReference>
<dbReference type="PROSITE" id="PS51671">
    <property type="entry name" value="ACT"/>
    <property type="match status" value="1"/>
</dbReference>
<dbReference type="Pfam" id="PF00010">
    <property type="entry name" value="HLH"/>
    <property type="match status" value="1"/>
</dbReference>
<evidence type="ECO:0000313" key="12">
    <source>
        <dbReference type="Proteomes" id="UP000288805"/>
    </source>
</evidence>
<keyword evidence="5" id="KW-0539">Nucleus</keyword>
<dbReference type="InterPro" id="IPR036638">
    <property type="entry name" value="HLH_DNA-bd_sf"/>
</dbReference>
<dbReference type="PANTHER" id="PTHR46772">
    <property type="entry name" value="BHLH DOMAIN-CONTAINING PROTEIN"/>
    <property type="match status" value="1"/>
</dbReference>
<evidence type="ECO:0000256" key="6">
    <source>
        <dbReference type="SAM" id="Coils"/>
    </source>
</evidence>
<reference evidence="11 12" key="1">
    <citation type="journal article" date="2018" name="PLoS Genet.">
        <title>Population sequencing reveals clonal diversity and ancestral inbreeding in the grapevine cultivar Chardonnay.</title>
        <authorList>
            <person name="Roach M.J."/>
            <person name="Johnson D.L."/>
            <person name="Bohlmann J."/>
            <person name="van Vuuren H.J."/>
            <person name="Jones S.J."/>
            <person name="Pretorius I.S."/>
            <person name="Schmidt S.A."/>
            <person name="Borneman A.R."/>
        </authorList>
    </citation>
    <scope>NUCLEOTIDE SEQUENCE [LARGE SCALE GENOMIC DNA]</scope>
    <source>
        <strain evidence="12">cv. Chardonnay</strain>
        <strain evidence="11">I10V1</strain>
        <tissue evidence="11">Leaf</tissue>
    </source>
</reference>
<dbReference type="AlphaFoldDB" id="A0A438ITX8"/>
<keyword evidence="3" id="KW-0238">DNA-binding</keyword>
<keyword evidence="4" id="KW-0804">Transcription</keyword>